<dbReference type="SMART" id="SM01163">
    <property type="entry name" value="DUF1785"/>
    <property type="match status" value="1"/>
</dbReference>
<dbReference type="InterPro" id="IPR036085">
    <property type="entry name" value="PAZ_dom_sf"/>
</dbReference>
<feature type="domain" description="PAZ" evidence="2">
    <location>
        <begin position="303"/>
        <end position="424"/>
    </location>
</feature>
<dbReference type="SMART" id="SM00950">
    <property type="entry name" value="Piwi"/>
    <property type="match status" value="1"/>
</dbReference>
<evidence type="ECO:0000313" key="5">
    <source>
        <dbReference type="Proteomes" id="UP000054988"/>
    </source>
</evidence>
<dbReference type="InterPro" id="IPR032472">
    <property type="entry name" value="ArgoL2"/>
</dbReference>
<gene>
    <name evidence="4" type="ORF">WG66_7268</name>
</gene>
<dbReference type="eggNOG" id="KOG1041">
    <property type="taxonomic scope" value="Eukaryota"/>
</dbReference>
<evidence type="ECO:0000313" key="4">
    <source>
        <dbReference type="EMBL" id="KTB40147.1"/>
    </source>
</evidence>
<dbReference type="Gene3D" id="3.30.420.10">
    <property type="entry name" value="Ribonuclease H-like superfamily/Ribonuclease H"/>
    <property type="match status" value="1"/>
</dbReference>
<accession>A0A0W0FUS5</accession>
<dbReference type="EMBL" id="LATX01001604">
    <property type="protein sequence ID" value="KTB40147.1"/>
    <property type="molecule type" value="Genomic_DNA"/>
</dbReference>
<dbReference type="Pfam" id="PF08699">
    <property type="entry name" value="ArgoL1"/>
    <property type="match status" value="1"/>
</dbReference>
<dbReference type="CDD" id="cd04657">
    <property type="entry name" value="Piwi_ago-like"/>
    <property type="match status" value="1"/>
</dbReference>
<dbReference type="InterPro" id="IPR003100">
    <property type="entry name" value="PAZ_dom"/>
</dbReference>
<dbReference type="InterPro" id="IPR032474">
    <property type="entry name" value="Argonaute_N"/>
</dbReference>
<dbReference type="InterPro" id="IPR012337">
    <property type="entry name" value="RNaseH-like_sf"/>
</dbReference>
<dbReference type="InterPro" id="IPR003165">
    <property type="entry name" value="Piwi"/>
</dbReference>
<dbReference type="InterPro" id="IPR032473">
    <property type="entry name" value="Argonaute_Mid_dom"/>
</dbReference>
<dbReference type="Proteomes" id="UP000054988">
    <property type="component" value="Unassembled WGS sequence"/>
</dbReference>
<dbReference type="InterPro" id="IPR036397">
    <property type="entry name" value="RNaseH_sf"/>
</dbReference>
<dbReference type="Pfam" id="PF16487">
    <property type="entry name" value="ArgoMid"/>
    <property type="match status" value="1"/>
</dbReference>
<dbReference type="AlphaFoldDB" id="A0A0W0FUS5"/>
<dbReference type="SUPFAM" id="SSF53098">
    <property type="entry name" value="Ribonuclease H-like"/>
    <property type="match status" value="1"/>
</dbReference>
<feature type="compositionally biased region" description="Basic and acidic residues" evidence="1">
    <location>
        <begin position="1"/>
        <end position="12"/>
    </location>
</feature>
<sequence length="970" mass="107764">MPPRPSRRDPSRGGRGTPPPRGRGDRGTPPPRGRGDRGTPPPRERGGTPQGGRGGPPAGQGTLQAGPVASAHVTATVGVRRPGYGKAGTGIKVSTNACQVTVPQGSVYHYDAFLIMLSISNFLYIITPDKNYPPRFTHQLIKQLQFETKPDIFLRQGAGVYDGKKNLFMPHELDFGGGETTAARFDVPFRDDPSSTRPPKIYSIKVAKVAKINPEPVQYFVEGRQSQDEGVLTALMAMNVIIRQEPVSKYPFNVRSFFPGKERVSVGHGLELWRGYFQSIRPALDHVILNVDITTGMFFKPGPFINLALEFFGKTSSNPNILSPQSGLPDRERLRLQRFISGIRVKVPAADPRSQTKNRIIVVQRLSREGARNIRFTNRDNNETNVADYYRELNNNRPLQFPDVICALTASGAAFPLEKCEVVPGQIARKQVPPEITKSMVEFSQKRPEERLRAIRDGLNLLQHGQSDYVRNFGMSIRQSAFPMEIDARIIVPPRLMYGQGSKQPSVDPRNGQWNLMDKKFVQPQQINRWAVITFEPRFNVEIARQMVSDIIHAFSTTGMNVIEKNPVIHSANPQGGPANIVAALKKAGSECLRKNGGNLGPDLLVVVLPDLGNTEIYRVVKYFGDVEIGVATQCLKASKCRGAKIQYWANVALKINPKLGGINVKPDPRSAAALTDPHNPTIIMGADVMHPAPGATAPSHTALVANVDSDAAKYIADIHVQTSRQEIIADLGDMARNLLGKYMDYRKNQEKRPNFQPKRLLFFRDGVSEGQYKQVKDQELAVLRNVCTEMRINPQITFIIVAKRHHFRFFPPTAGQIADRSGNCPAGTVVDTGITHPIEFDYYLQSHGGLLGTSRSAHYHVLHDDYGFTPDALQSLCYTLCHVFARATKSISIPAPVAYADLVCSRARNHYRNDLQSEMDSTRDGSSTELETMRADFRPIHQNQERRTFFTVMINVSTHLAHLCPKAFP</sequence>
<feature type="compositionally biased region" description="Gly residues" evidence="1">
    <location>
        <begin position="48"/>
        <end position="58"/>
    </location>
</feature>
<evidence type="ECO:0000259" key="2">
    <source>
        <dbReference type="PROSITE" id="PS50821"/>
    </source>
</evidence>
<dbReference type="CDD" id="cd02846">
    <property type="entry name" value="PAZ_argonaute_like"/>
    <property type="match status" value="1"/>
</dbReference>
<evidence type="ECO:0000259" key="3">
    <source>
        <dbReference type="PROSITE" id="PS50822"/>
    </source>
</evidence>
<dbReference type="Pfam" id="PF16488">
    <property type="entry name" value="ArgoL2"/>
    <property type="match status" value="1"/>
</dbReference>
<dbReference type="Pfam" id="PF02171">
    <property type="entry name" value="Piwi"/>
    <property type="match status" value="1"/>
</dbReference>
<feature type="compositionally biased region" description="Basic and acidic residues" evidence="1">
    <location>
        <begin position="33"/>
        <end position="46"/>
    </location>
</feature>
<dbReference type="GO" id="GO:0003723">
    <property type="term" value="F:RNA binding"/>
    <property type="evidence" value="ECO:0007669"/>
    <property type="project" value="InterPro"/>
</dbReference>
<dbReference type="InterPro" id="IPR014811">
    <property type="entry name" value="ArgoL1"/>
</dbReference>
<feature type="domain" description="Piwi" evidence="3">
    <location>
        <begin position="604"/>
        <end position="913"/>
    </location>
</feature>
<dbReference type="PROSITE" id="PS50821">
    <property type="entry name" value="PAZ"/>
    <property type="match status" value="1"/>
</dbReference>
<dbReference type="Pfam" id="PF16486">
    <property type="entry name" value="ArgoN"/>
    <property type="match status" value="1"/>
</dbReference>
<organism evidence="4 5">
    <name type="scientific">Moniliophthora roreri</name>
    <name type="common">Frosty pod rot fungus</name>
    <name type="synonym">Monilia roreri</name>
    <dbReference type="NCBI Taxonomy" id="221103"/>
    <lineage>
        <taxon>Eukaryota</taxon>
        <taxon>Fungi</taxon>
        <taxon>Dikarya</taxon>
        <taxon>Basidiomycota</taxon>
        <taxon>Agaricomycotina</taxon>
        <taxon>Agaricomycetes</taxon>
        <taxon>Agaricomycetidae</taxon>
        <taxon>Agaricales</taxon>
        <taxon>Marasmiineae</taxon>
        <taxon>Marasmiaceae</taxon>
        <taxon>Moniliophthora</taxon>
    </lineage>
</organism>
<comment type="caution">
    <text evidence="4">The sequence shown here is derived from an EMBL/GenBank/DDBJ whole genome shotgun (WGS) entry which is preliminary data.</text>
</comment>
<dbReference type="SUPFAM" id="SSF101690">
    <property type="entry name" value="PAZ domain"/>
    <property type="match status" value="1"/>
</dbReference>
<reference evidence="4 5" key="1">
    <citation type="submission" date="2015-12" db="EMBL/GenBank/DDBJ databases">
        <title>Draft genome sequence of Moniliophthora roreri, the causal agent of frosty pod rot of cacao.</title>
        <authorList>
            <person name="Aime M.C."/>
            <person name="Diaz-Valderrama J.R."/>
            <person name="Kijpornyongpan T."/>
            <person name="Phillips-Mora W."/>
        </authorList>
    </citation>
    <scope>NUCLEOTIDE SEQUENCE [LARGE SCALE GENOMIC DNA]</scope>
    <source>
        <strain evidence="4 5">MCA 2952</strain>
    </source>
</reference>
<protein>
    <submittedName>
        <fullName evidence="4">Putative argonaute-like protein</fullName>
    </submittedName>
</protein>
<proteinExistence type="predicted"/>
<dbReference type="PANTHER" id="PTHR22891">
    <property type="entry name" value="EUKARYOTIC TRANSLATION INITIATION FACTOR 2C"/>
    <property type="match status" value="1"/>
</dbReference>
<evidence type="ECO:0000256" key="1">
    <source>
        <dbReference type="SAM" id="MobiDB-lite"/>
    </source>
</evidence>
<name>A0A0W0FUS5_MONRR</name>
<dbReference type="PROSITE" id="PS50822">
    <property type="entry name" value="PIWI"/>
    <property type="match status" value="1"/>
</dbReference>
<dbReference type="Gene3D" id="2.170.260.10">
    <property type="entry name" value="paz domain"/>
    <property type="match status" value="1"/>
</dbReference>
<dbReference type="InterPro" id="IPR045246">
    <property type="entry name" value="Piwi_ago-like"/>
</dbReference>
<feature type="region of interest" description="Disordered" evidence="1">
    <location>
        <begin position="1"/>
        <end position="64"/>
    </location>
</feature>
<dbReference type="Gene3D" id="3.40.50.2300">
    <property type="match status" value="1"/>
</dbReference>